<feature type="compositionally biased region" description="Acidic residues" evidence="4">
    <location>
        <begin position="153"/>
        <end position="164"/>
    </location>
</feature>
<dbReference type="GO" id="GO:0003677">
    <property type="term" value="F:DNA binding"/>
    <property type="evidence" value="ECO:0007669"/>
    <property type="project" value="InterPro"/>
</dbReference>
<dbReference type="SUPFAM" id="SSF47113">
    <property type="entry name" value="Histone-fold"/>
    <property type="match status" value="1"/>
</dbReference>
<name>A0A2H1GNM3_ZYMTR</name>
<feature type="region of interest" description="Disordered" evidence="4">
    <location>
        <begin position="1"/>
        <end position="42"/>
    </location>
</feature>
<dbReference type="PANTHER" id="PTHR23428">
    <property type="entry name" value="HISTONE H2B"/>
    <property type="match status" value="1"/>
</dbReference>
<evidence type="ECO:0000256" key="3">
    <source>
        <dbReference type="ARBA" id="ARBA00022990"/>
    </source>
</evidence>
<organism evidence="6 7">
    <name type="scientific">Zymoseptoria tritici ST99CH_1E4</name>
    <dbReference type="NCBI Taxonomy" id="1276532"/>
    <lineage>
        <taxon>Eukaryota</taxon>
        <taxon>Fungi</taxon>
        <taxon>Dikarya</taxon>
        <taxon>Ascomycota</taxon>
        <taxon>Pezizomycotina</taxon>
        <taxon>Dothideomycetes</taxon>
        <taxon>Dothideomycetidae</taxon>
        <taxon>Mycosphaerellales</taxon>
        <taxon>Mycosphaerellaceae</taxon>
        <taxon>Zymoseptoria</taxon>
    </lineage>
</organism>
<dbReference type="Proteomes" id="UP000245764">
    <property type="component" value="Chromosome 7"/>
</dbReference>
<dbReference type="AlphaFoldDB" id="A0A2H1GNM3"/>
<dbReference type="GO" id="GO:0030527">
    <property type="term" value="F:structural constituent of chromatin"/>
    <property type="evidence" value="ECO:0007669"/>
    <property type="project" value="InterPro"/>
</dbReference>
<evidence type="ECO:0000313" key="7">
    <source>
        <dbReference type="Proteomes" id="UP000245764"/>
    </source>
</evidence>
<keyword evidence="3" id="KW-0007">Acetylation</keyword>
<feature type="compositionally biased region" description="Acidic residues" evidence="4">
    <location>
        <begin position="135"/>
        <end position="145"/>
    </location>
</feature>
<dbReference type="EMBL" id="LT854259">
    <property type="protein sequence ID" value="SMR55131.1"/>
    <property type="molecule type" value="Genomic_DNA"/>
</dbReference>
<feature type="region of interest" description="Disordered" evidence="4">
    <location>
        <begin position="330"/>
        <end position="355"/>
    </location>
</feature>
<feature type="region of interest" description="Disordered" evidence="4">
    <location>
        <begin position="135"/>
        <end position="164"/>
    </location>
</feature>
<feature type="domain" description="Core Histone H2A/H2B/H3" evidence="5">
    <location>
        <begin position="237"/>
        <end position="301"/>
    </location>
</feature>
<evidence type="ECO:0000256" key="4">
    <source>
        <dbReference type="SAM" id="MobiDB-lite"/>
    </source>
</evidence>
<dbReference type="PRINTS" id="PR00621">
    <property type="entry name" value="HISTONEH2B"/>
</dbReference>
<dbReference type="GO" id="GO:0000786">
    <property type="term" value="C:nucleosome"/>
    <property type="evidence" value="ECO:0007669"/>
    <property type="project" value="InterPro"/>
</dbReference>
<feature type="compositionally biased region" description="Acidic residues" evidence="4">
    <location>
        <begin position="416"/>
        <end position="426"/>
    </location>
</feature>
<sequence length="433" mass="47893">MSSNIVPGVPSVDKPASNDPSPDNPSSEKSSPNGPPKRRRVAPELLDGLDFVDYPIDASGVPLMFDGTRAREARSKFARCQLSLQNEAATYLKALGKTVAEDEDWDCMFMLLKDGDARAMSENPAFEWNEAVQDDEMAEDEGEDEGANKADGGLEDPGSDFEDDDVAWTDKWYNEERQSCSETFCNRIWVRNDRGRETRRCQAMEDPEQWQFMLNSKEGEDASGEEDGEWMDDVQETYGASISSVLKQIHPEMGISKGAMSVMKTWLNDIFGRITSEARTLAALDKKSIISSREIQTSVRLVLPMMLANMAVSEGTNAITRYCTAAACSDGESSDEQSEESNGGEGVALSDEDKATAEAVRIQAAKEREMRRMREVLDDVQTVRDMGHGEAEEPADESDTASSNGGFEVIKSTGEMEMDEDDESDGEAYWKEE</sequence>
<dbReference type="GO" id="GO:0046982">
    <property type="term" value="F:protein heterodimerization activity"/>
    <property type="evidence" value="ECO:0007669"/>
    <property type="project" value="InterPro"/>
</dbReference>
<evidence type="ECO:0000313" key="6">
    <source>
        <dbReference type="EMBL" id="SMR55131.1"/>
    </source>
</evidence>
<feature type="region of interest" description="Disordered" evidence="4">
    <location>
        <begin position="369"/>
        <end position="433"/>
    </location>
</feature>
<dbReference type="Gene3D" id="1.10.20.10">
    <property type="entry name" value="Histone, subunit A"/>
    <property type="match status" value="1"/>
</dbReference>
<feature type="compositionally biased region" description="Low complexity" evidence="4">
    <location>
        <begin position="13"/>
        <end position="32"/>
    </location>
</feature>
<evidence type="ECO:0000259" key="5">
    <source>
        <dbReference type="Pfam" id="PF00125"/>
    </source>
</evidence>
<dbReference type="Pfam" id="PF00125">
    <property type="entry name" value="Histone"/>
    <property type="match status" value="1"/>
</dbReference>
<dbReference type="CDD" id="cd22910">
    <property type="entry name" value="HFD_H2B"/>
    <property type="match status" value="1"/>
</dbReference>
<dbReference type="InterPro" id="IPR009072">
    <property type="entry name" value="Histone-fold"/>
</dbReference>
<protein>
    <recommendedName>
        <fullName evidence="2">Histone H2B</fullName>
    </recommendedName>
</protein>
<accession>A0A2H1GNM3</accession>
<dbReference type="InterPro" id="IPR007125">
    <property type="entry name" value="H2A/H2B/H3"/>
</dbReference>
<comment type="similarity">
    <text evidence="1">Belongs to the histone H2B family.</text>
</comment>
<dbReference type="InterPro" id="IPR000558">
    <property type="entry name" value="Histone_H2B"/>
</dbReference>
<dbReference type="SMART" id="SM00427">
    <property type="entry name" value="H2B"/>
    <property type="match status" value="1"/>
</dbReference>
<feature type="compositionally biased region" description="Basic and acidic residues" evidence="4">
    <location>
        <begin position="369"/>
        <end position="391"/>
    </location>
</feature>
<evidence type="ECO:0000256" key="2">
    <source>
        <dbReference type="ARBA" id="ARBA00017644"/>
    </source>
</evidence>
<proteinExistence type="inferred from homology"/>
<gene>
    <name evidence="6" type="ORF">ZT1E4_G7478</name>
</gene>
<reference evidence="7" key="1">
    <citation type="submission" date="2017-05" db="EMBL/GenBank/DDBJ databases">
        <authorList>
            <person name="Song R."/>
            <person name="Chenine A.L."/>
            <person name="Ruprecht R.M."/>
        </authorList>
    </citation>
    <scope>NUCLEOTIDE SEQUENCE [LARGE SCALE GENOMIC DNA]</scope>
</reference>
<evidence type="ECO:0000256" key="1">
    <source>
        <dbReference type="ARBA" id="ARBA00006846"/>
    </source>
</evidence>